<accession>A0ABY5KIH7</accession>
<protein>
    <recommendedName>
        <fullName evidence="3">VWA domain-containing protein</fullName>
    </recommendedName>
</protein>
<dbReference type="EMBL" id="CP101990">
    <property type="protein sequence ID" value="UUI69778.1"/>
    <property type="molecule type" value="Genomic_DNA"/>
</dbReference>
<gene>
    <name evidence="1" type="ORF">NP095_06705</name>
</gene>
<dbReference type="RefSeq" id="WP_232416749.1">
    <property type="nucleotide sequence ID" value="NZ_CP101990.1"/>
</dbReference>
<keyword evidence="2" id="KW-1185">Reference proteome</keyword>
<evidence type="ECO:0000313" key="2">
    <source>
        <dbReference type="Proteomes" id="UP001315860"/>
    </source>
</evidence>
<sequence length="346" mass="36167">MSARLQAPRGGTAELRPGYLRVRLTGDVDGVRLLATGLGGEDRVDERESPHAVDVSPTEGEVSLSVVPEAGVEFSPGTRLGLDVEVFAGAGARDLPAALDVLRIDVGALRSFELAACRGDRTSWHVGLGVPAPLAFDFSDDDIVARLDEREALWVAPGRYILRVSRGGEDLPATGRRWALILDSSASFSRALDANEVNGAARVLAGLLAEETGLGPAWTGATGLTEPVHGSTDPGSVALALDPGRPASWCLAAPALDQAWAAGAQSAVLLLDSEPADLPDVRKLLADSADRDVLLVLVGATAGHDIPLRGEVSGRLNVAYLKAREGVPAQEWDWSSVCSLLSGGRR</sequence>
<reference evidence="1 2" key="1">
    <citation type="submission" date="2022-07" db="EMBL/GenBank/DDBJ databases">
        <title>Novel species in genus Aeromicrobium.</title>
        <authorList>
            <person name="Ye L."/>
        </authorList>
    </citation>
    <scope>NUCLEOTIDE SEQUENCE [LARGE SCALE GENOMIC DNA]</scope>
    <source>
        <strain evidence="2">zg-Y50</strain>
    </source>
</reference>
<proteinExistence type="predicted"/>
<organism evidence="1 2">
    <name type="scientific">Aeromicrobium duanguangcaii</name>
    <dbReference type="NCBI Taxonomy" id="2968086"/>
    <lineage>
        <taxon>Bacteria</taxon>
        <taxon>Bacillati</taxon>
        <taxon>Actinomycetota</taxon>
        <taxon>Actinomycetes</taxon>
        <taxon>Propionibacteriales</taxon>
        <taxon>Nocardioidaceae</taxon>
        <taxon>Aeromicrobium</taxon>
    </lineage>
</organism>
<evidence type="ECO:0000313" key="1">
    <source>
        <dbReference type="EMBL" id="UUI69778.1"/>
    </source>
</evidence>
<evidence type="ECO:0008006" key="3">
    <source>
        <dbReference type="Google" id="ProtNLM"/>
    </source>
</evidence>
<dbReference type="Proteomes" id="UP001315860">
    <property type="component" value="Chromosome"/>
</dbReference>
<name>A0ABY5KIH7_9ACTN</name>